<keyword evidence="4" id="KW-1185">Reference proteome</keyword>
<evidence type="ECO:0000313" key="4">
    <source>
        <dbReference type="Proteomes" id="UP000694557"/>
    </source>
</evidence>
<dbReference type="AlphaFoldDB" id="A0A8C7MFR1"/>
<accession>A0A8C7MFR1</accession>
<organism evidence="3 4">
    <name type="scientific">Oncorhynchus kisutch</name>
    <name type="common">Coho salmon</name>
    <name type="synonym">Salmo kisutch</name>
    <dbReference type="NCBI Taxonomy" id="8019"/>
    <lineage>
        <taxon>Eukaryota</taxon>
        <taxon>Metazoa</taxon>
        <taxon>Chordata</taxon>
        <taxon>Craniata</taxon>
        <taxon>Vertebrata</taxon>
        <taxon>Euteleostomi</taxon>
        <taxon>Actinopterygii</taxon>
        <taxon>Neopterygii</taxon>
        <taxon>Teleostei</taxon>
        <taxon>Protacanthopterygii</taxon>
        <taxon>Salmoniformes</taxon>
        <taxon>Salmonidae</taxon>
        <taxon>Salmoninae</taxon>
        <taxon>Oncorhynchus</taxon>
    </lineage>
</organism>
<reference evidence="3" key="1">
    <citation type="submission" date="2025-08" db="UniProtKB">
        <authorList>
            <consortium name="Ensembl"/>
        </authorList>
    </citation>
    <scope>IDENTIFICATION</scope>
</reference>
<evidence type="ECO:0000313" key="3">
    <source>
        <dbReference type="Ensembl" id="ENSOKIP00005051376.1"/>
    </source>
</evidence>
<dbReference type="Gene3D" id="4.10.280.10">
    <property type="entry name" value="Helix-loop-helix DNA-binding domain"/>
    <property type="match status" value="2"/>
</dbReference>
<dbReference type="PANTHER" id="PTHR23349:SF63">
    <property type="entry name" value="FER3-LIKE PROTEIN"/>
    <property type="match status" value="1"/>
</dbReference>
<feature type="signal peptide" evidence="1">
    <location>
        <begin position="1"/>
        <end position="22"/>
    </location>
</feature>
<dbReference type="GO" id="GO:0000977">
    <property type="term" value="F:RNA polymerase II transcription regulatory region sequence-specific DNA binding"/>
    <property type="evidence" value="ECO:0007669"/>
    <property type="project" value="TreeGrafter"/>
</dbReference>
<sequence length="151" mass="17629">TLAFSLSLLSSTSLLLSSLTQASPPLASSPLLLRKRMFSLNEAFDELWRKEPPFINVGQRQVANVQERKRMFSLNEAFDELWRKEPPFINVGQRQVANVQERKRMFSLNEAFDELWRKEPTFVYEKRLSLIETLRLAIVYISFMMDLLGNT</sequence>
<name>A0A8C7MFR1_ONCKI</name>
<dbReference type="Pfam" id="PF00010">
    <property type="entry name" value="HLH"/>
    <property type="match status" value="2"/>
</dbReference>
<dbReference type="InterPro" id="IPR050283">
    <property type="entry name" value="E-box_TF_Regulators"/>
</dbReference>
<keyword evidence="1" id="KW-0732">Signal</keyword>
<dbReference type="GO" id="GO:0032502">
    <property type="term" value="P:developmental process"/>
    <property type="evidence" value="ECO:0007669"/>
    <property type="project" value="TreeGrafter"/>
</dbReference>
<protein>
    <submittedName>
        <fullName evidence="3">Fer3-like bHLH transcription factor</fullName>
    </submittedName>
</protein>
<dbReference type="Proteomes" id="UP000694557">
    <property type="component" value="Unassembled WGS sequence"/>
</dbReference>
<dbReference type="InterPro" id="IPR011598">
    <property type="entry name" value="bHLH_dom"/>
</dbReference>
<feature type="chain" id="PRO_5034246508" evidence="1">
    <location>
        <begin position="23"/>
        <end position="151"/>
    </location>
</feature>
<dbReference type="SUPFAM" id="SSF47459">
    <property type="entry name" value="HLH, helix-loop-helix DNA-binding domain"/>
    <property type="match status" value="1"/>
</dbReference>
<dbReference type="GO" id="GO:0000981">
    <property type="term" value="F:DNA-binding transcription factor activity, RNA polymerase II-specific"/>
    <property type="evidence" value="ECO:0007669"/>
    <property type="project" value="TreeGrafter"/>
</dbReference>
<dbReference type="GO" id="GO:0046983">
    <property type="term" value="F:protein dimerization activity"/>
    <property type="evidence" value="ECO:0007669"/>
    <property type="project" value="InterPro"/>
</dbReference>
<dbReference type="PROSITE" id="PS50888">
    <property type="entry name" value="BHLH"/>
    <property type="match status" value="1"/>
</dbReference>
<dbReference type="PANTHER" id="PTHR23349">
    <property type="entry name" value="BASIC HELIX-LOOP-HELIX TRANSCRIPTION FACTOR, TWIST"/>
    <property type="match status" value="1"/>
</dbReference>
<dbReference type="GeneTree" id="ENSGT00940000161409"/>
<evidence type="ECO:0000256" key="1">
    <source>
        <dbReference type="SAM" id="SignalP"/>
    </source>
</evidence>
<dbReference type="SMART" id="SM00353">
    <property type="entry name" value="HLH"/>
    <property type="match status" value="1"/>
</dbReference>
<proteinExistence type="predicted"/>
<feature type="domain" description="BHLH" evidence="2">
    <location>
        <begin position="92"/>
        <end position="144"/>
    </location>
</feature>
<dbReference type="InterPro" id="IPR036638">
    <property type="entry name" value="HLH_DNA-bd_sf"/>
</dbReference>
<dbReference type="Ensembl" id="ENSOKIT00005054276.1">
    <property type="protein sequence ID" value="ENSOKIP00005051376.1"/>
    <property type="gene ID" value="ENSOKIG00005021699.1"/>
</dbReference>
<evidence type="ECO:0000259" key="2">
    <source>
        <dbReference type="PROSITE" id="PS50888"/>
    </source>
</evidence>
<reference evidence="3" key="2">
    <citation type="submission" date="2025-09" db="UniProtKB">
        <authorList>
            <consortium name="Ensembl"/>
        </authorList>
    </citation>
    <scope>IDENTIFICATION</scope>
</reference>